<keyword evidence="2" id="KW-1185">Reference proteome</keyword>
<dbReference type="RefSeq" id="XP_009053429.1">
    <property type="nucleotide sequence ID" value="XM_009055181.1"/>
</dbReference>
<evidence type="ECO:0000313" key="1">
    <source>
        <dbReference type="EMBL" id="ESO95893.1"/>
    </source>
</evidence>
<name>V3ZWL8_LOTGI</name>
<accession>V3ZWL8</accession>
<reference evidence="1 2" key="1">
    <citation type="journal article" date="2013" name="Nature">
        <title>Insights into bilaterian evolution from three spiralian genomes.</title>
        <authorList>
            <person name="Simakov O."/>
            <person name="Marletaz F."/>
            <person name="Cho S.J."/>
            <person name="Edsinger-Gonzales E."/>
            <person name="Havlak P."/>
            <person name="Hellsten U."/>
            <person name="Kuo D.H."/>
            <person name="Larsson T."/>
            <person name="Lv J."/>
            <person name="Arendt D."/>
            <person name="Savage R."/>
            <person name="Osoegawa K."/>
            <person name="de Jong P."/>
            <person name="Grimwood J."/>
            <person name="Chapman J.A."/>
            <person name="Shapiro H."/>
            <person name="Aerts A."/>
            <person name="Otillar R.P."/>
            <person name="Terry A.Y."/>
            <person name="Boore J.L."/>
            <person name="Grigoriev I.V."/>
            <person name="Lindberg D.R."/>
            <person name="Seaver E.C."/>
            <person name="Weisblat D.A."/>
            <person name="Putnam N.H."/>
            <person name="Rokhsar D.S."/>
        </authorList>
    </citation>
    <scope>NUCLEOTIDE SEQUENCE [LARGE SCALE GENOMIC DNA]</scope>
</reference>
<dbReference type="GeneID" id="20234827"/>
<evidence type="ECO:0000313" key="2">
    <source>
        <dbReference type="Proteomes" id="UP000030746"/>
    </source>
</evidence>
<protein>
    <submittedName>
        <fullName evidence="1">Uncharacterized protein</fullName>
    </submittedName>
</protein>
<dbReference type="AlphaFoldDB" id="V3ZWL8"/>
<dbReference type="KEGG" id="lgi:LOTGIDRAFT_144411"/>
<dbReference type="EMBL" id="KB201589">
    <property type="protein sequence ID" value="ESO95893.1"/>
    <property type="molecule type" value="Genomic_DNA"/>
</dbReference>
<feature type="non-terminal residue" evidence="1">
    <location>
        <position position="1"/>
    </location>
</feature>
<dbReference type="HOGENOM" id="CLU_2967769_0_0_1"/>
<dbReference type="Proteomes" id="UP000030746">
    <property type="component" value="Unassembled WGS sequence"/>
</dbReference>
<dbReference type="CTD" id="20234827"/>
<sequence>FQYLLLKELNETRVCNSLLVGMGEEDNLWGDKRTSSNRSMVESTGNIIISYVSSSVLFH</sequence>
<organism evidence="1 2">
    <name type="scientific">Lottia gigantea</name>
    <name type="common">Giant owl limpet</name>
    <dbReference type="NCBI Taxonomy" id="225164"/>
    <lineage>
        <taxon>Eukaryota</taxon>
        <taxon>Metazoa</taxon>
        <taxon>Spiralia</taxon>
        <taxon>Lophotrochozoa</taxon>
        <taxon>Mollusca</taxon>
        <taxon>Gastropoda</taxon>
        <taxon>Patellogastropoda</taxon>
        <taxon>Lottioidea</taxon>
        <taxon>Lottiidae</taxon>
        <taxon>Lottia</taxon>
    </lineage>
</organism>
<proteinExistence type="predicted"/>
<gene>
    <name evidence="1" type="ORF">LOTGIDRAFT_144411</name>
</gene>